<feature type="chain" id="PRO_5002984413" evidence="7">
    <location>
        <begin position="23"/>
        <end position="81"/>
    </location>
</feature>
<dbReference type="AlphaFoldDB" id="C7SI27"/>
<dbReference type="PRINTS" id="PR00288">
    <property type="entry name" value="PUROTHIONIN"/>
</dbReference>
<sequence>MKLSLRLVSAVLISSMLLVATATEISPEAVAPRTCETLSGRYKGLCWSSNSCALICREFEQFEGGHCRGFIRQCYCTTKCC</sequence>
<dbReference type="Pfam" id="PF00304">
    <property type="entry name" value="Gamma-thionin"/>
    <property type="match status" value="1"/>
</dbReference>
<dbReference type="PROSITE" id="PS00940">
    <property type="entry name" value="GAMMA_THIONIN"/>
    <property type="match status" value="1"/>
</dbReference>
<organism evidence="9">
    <name type="scientific">Eutrema halophilum</name>
    <name type="common">Salt cress</name>
    <name type="synonym">Sisymbrium halophilum</name>
    <dbReference type="NCBI Taxonomy" id="98038"/>
    <lineage>
        <taxon>Eukaryota</taxon>
        <taxon>Viridiplantae</taxon>
        <taxon>Streptophyta</taxon>
        <taxon>Embryophyta</taxon>
        <taxon>Tracheophyta</taxon>
        <taxon>Spermatophyta</taxon>
        <taxon>Magnoliopsida</taxon>
        <taxon>eudicotyledons</taxon>
        <taxon>Gunneridae</taxon>
        <taxon>Pentapetalae</taxon>
        <taxon>rosids</taxon>
        <taxon>malvids</taxon>
        <taxon>Brassicales</taxon>
        <taxon>Brassicaceae</taxon>
        <taxon>Eutremeae</taxon>
        <taxon>Eutrema</taxon>
    </lineage>
</organism>
<dbReference type="CDD" id="cd00107">
    <property type="entry name" value="Knot1"/>
    <property type="match status" value="1"/>
</dbReference>
<evidence type="ECO:0000256" key="2">
    <source>
        <dbReference type="ARBA" id="ARBA00022529"/>
    </source>
</evidence>
<feature type="signal peptide" evidence="7">
    <location>
        <begin position="1"/>
        <end position="22"/>
    </location>
</feature>
<keyword evidence="5" id="KW-0611">Plant defense</keyword>
<dbReference type="SMART" id="SM00505">
    <property type="entry name" value="Knot1"/>
    <property type="match status" value="1"/>
</dbReference>
<evidence type="ECO:0000259" key="8">
    <source>
        <dbReference type="SMART" id="SM00505"/>
    </source>
</evidence>
<dbReference type="PANTHER" id="PTHR33147">
    <property type="entry name" value="DEFENSIN-LIKE PROTEIN 1"/>
    <property type="match status" value="1"/>
</dbReference>
<dbReference type="EMBL" id="FJ386403">
    <property type="protein sequence ID" value="ACQ90609.1"/>
    <property type="molecule type" value="Genomic_DNA"/>
</dbReference>
<dbReference type="InterPro" id="IPR003614">
    <property type="entry name" value="Knottins"/>
</dbReference>
<dbReference type="InterPro" id="IPR036574">
    <property type="entry name" value="Scorpion_toxin-like_sf"/>
</dbReference>
<dbReference type="GO" id="GO:0031640">
    <property type="term" value="P:killing of cells of another organism"/>
    <property type="evidence" value="ECO:0007669"/>
    <property type="project" value="UniProtKB-KW"/>
</dbReference>
<keyword evidence="4 7" id="KW-0732">Signal</keyword>
<keyword evidence="6" id="KW-1015">Disulfide bond</keyword>
<evidence type="ECO:0000256" key="1">
    <source>
        <dbReference type="ARBA" id="ARBA00006722"/>
    </source>
</evidence>
<dbReference type="InterPro" id="IPR008176">
    <property type="entry name" value="Defensin_plant"/>
</dbReference>
<dbReference type="GO" id="GO:0050832">
    <property type="term" value="P:defense response to fungus"/>
    <property type="evidence" value="ECO:0007669"/>
    <property type="project" value="UniProtKB-KW"/>
</dbReference>
<reference evidence="9" key="1">
    <citation type="journal article" date="2009" name="Genomics">
        <title>Comparative sequence analysis of the SALT OVERLY SENSITIVE1 orthologous region in Thellungiella halophila and Arabidopsis thaliana.</title>
        <authorList>
            <person name="Nah G."/>
            <person name="Pagliarulo C.L."/>
            <person name="Mohr P.G."/>
            <person name="Luo M."/>
            <person name="Sisneros N."/>
            <person name="Yu Y."/>
            <person name="Collura K."/>
            <person name="Currie J."/>
            <person name="Goicoechea J.L."/>
            <person name="Wing R.A."/>
            <person name="Schumaker K.S."/>
        </authorList>
    </citation>
    <scope>NUCLEOTIDE SEQUENCE</scope>
</reference>
<evidence type="ECO:0000256" key="4">
    <source>
        <dbReference type="ARBA" id="ARBA00022729"/>
    </source>
</evidence>
<feature type="domain" description="Knottins-like" evidence="8">
    <location>
        <begin position="34"/>
        <end position="80"/>
    </location>
</feature>
<dbReference type="PANTHER" id="PTHR33147:SF39">
    <property type="entry name" value="DRO1 PROTEIN-RELATED"/>
    <property type="match status" value="1"/>
</dbReference>
<dbReference type="Gene3D" id="3.30.30.10">
    <property type="entry name" value="Knottin, scorpion toxin-like"/>
    <property type="match status" value="1"/>
</dbReference>
<keyword evidence="2" id="KW-0929">Antimicrobial</keyword>
<protein>
    <submittedName>
        <fullName evidence="9">Defensin-like protein</fullName>
    </submittedName>
</protein>
<evidence type="ECO:0000256" key="5">
    <source>
        <dbReference type="ARBA" id="ARBA00022821"/>
    </source>
</evidence>
<keyword evidence="3" id="KW-0295">Fungicide</keyword>
<proteinExistence type="inferred from homology"/>
<evidence type="ECO:0000256" key="3">
    <source>
        <dbReference type="ARBA" id="ARBA00022577"/>
    </source>
</evidence>
<accession>C7SI27</accession>
<comment type="similarity">
    <text evidence="1">Belongs to the DEFL family.</text>
</comment>
<dbReference type="SUPFAM" id="SSF57095">
    <property type="entry name" value="Scorpion toxin-like"/>
    <property type="match status" value="1"/>
</dbReference>
<evidence type="ECO:0000256" key="7">
    <source>
        <dbReference type="SAM" id="SignalP"/>
    </source>
</evidence>
<name>C7SI27_EUTHA</name>
<evidence type="ECO:0000313" key="9">
    <source>
        <dbReference type="EMBL" id="ACQ90609.1"/>
    </source>
</evidence>
<evidence type="ECO:0000256" key="6">
    <source>
        <dbReference type="ARBA" id="ARBA00023157"/>
    </source>
</evidence>